<sequence>MVNKHMILICSLWLIATSTIKRILYRHGLEGCRTRKEPLLQYWH</sequence>
<feature type="chain" id="PRO_5002432334" evidence="1">
    <location>
        <begin position="21"/>
        <end position="44"/>
    </location>
</feature>
<name>A0A0E9SAS2_ANGAN</name>
<proteinExistence type="predicted"/>
<evidence type="ECO:0000256" key="1">
    <source>
        <dbReference type="SAM" id="SignalP"/>
    </source>
</evidence>
<reference evidence="2" key="1">
    <citation type="submission" date="2014-11" db="EMBL/GenBank/DDBJ databases">
        <authorList>
            <person name="Amaro Gonzalez C."/>
        </authorList>
    </citation>
    <scope>NUCLEOTIDE SEQUENCE</scope>
</reference>
<feature type="signal peptide" evidence="1">
    <location>
        <begin position="1"/>
        <end position="20"/>
    </location>
</feature>
<organism evidence="2">
    <name type="scientific">Anguilla anguilla</name>
    <name type="common">European freshwater eel</name>
    <name type="synonym">Muraena anguilla</name>
    <dbReference type="NCBI Taxonomy" id="7936"/>
    <lineage>
        <taxon>Eukaryota</taxon>
        <taxon>Metazoa</taxon>
        <taxon>Chordata</taxon>
        <taxon>Craniata</taxon>
        <taxon>Vertebrata</taxon>
        <taxon>Euteleostomi</taxon>
        <taxon>Actinopterygii</taxon>
        <taxon>Neopterygii</taxon>
        <taxon>Teleostei</taxon>
        <taxon>Anguilliformes</taxon>
        <taxon>Anguillidae</taxon>
        <taxon>Anguilla</taxon>
    </lineage>
</organism>
<accession>A0A0E9SAS2</accession>
<dbReference type="EMBL" id="GBXM01070211">
    <property type="protein sequence ID" value="JAH38366.1"/>
    <property type="molecule type" value="Transcribed_RNA"/>
</dbReference>
<reference evidence="2" key="2">
    <citation type="journal article" date="2015" name="Fish Shellfish Immunol.">
        <title>Early steps in the European eel (Anguilla anguilla)-Vibrio vulnificus interaction in the gills: Role of the RtxA13 toxin.</title>
        <authorList>
            <person name="Callol A."/>
            <person name="Pajuelo D."/>
            <person name="Ebbesson L."/>
            <person name="Teles M."/>
            <person name="MacKenzie S."/>
            <person name="Amaro C."/>
        </authorList>
    </citation>
    <scope>NUCLEOTIDE SEQUENCE</scope>
</reference>
<evidence type="ECO:0000313" key="2">
    <source>
        <dbReference type="EMBL" id="JAH38366.1"/>
    </source>
</evidence>
<dbReference type="AlphaFoldDB" id="A0A0E9SAS2"/>
<keyword evidence="1" id="KW-0732">Signal</keyword>
<protein>
    <submittedName>
        <fullName evidence="2">Uncharacterized protein</fullName>
    </submittedName>
</protein>